<dbReference type="SMART" id="SM00181">
    <property type="entry name" value="EGF"/>
    <property type="match status" value="4"/>
</dbReference>
<feature type="domain" description="Cadherin" evidence="23">
    <location>
        <begin position="803"/>
        <end position="890"/>
    </location>
</feature>
<dbReference type="InterPro" id="IPR015919">
    <property type="entry name" value="Cadherin-like_sf"/>
</dbReference>
<evidence type="ECO:0000259" key="23">
    <source>
        <dbReference type="PROSITE" id="PS50268"/>
    </source>
</evidence>
<dbReference type="InterPro" id="IPR001881">
    <property type="entry name" value="EGF-like_Ca-bd_dom"/>
</dbReference>
<feature type="domain" description="Cadherin" evidence="23">
    <location>
        <begin position="887"/>
        <end position="988"/>
    </location>
</feature>
<dbReference type="SUPFAM" id="SSF57196">
    <property type="entry name" value="EGF/Laminin"/>
    <property type="match status" value="3"/>
</dbReference>
<evidence type="ECO:0000313" key="25">
    <source>
        <dbReference type="Proteomes" id="UP000054308"/>
    </source>
</evidence>
<dbReference type="FunFam" id="2.60.40.60:FF:000013">
    <property type="entry name" value="Cadherin EGF LAG seven-pass G-type receptor"/>
    <property type="match status" value="2"/>
</dbReference>
<dbReference type="GO" id="GO:0005509">
    <property type="term" value="F:calcium ion binding"/>
    <property type="evidence" value="ECO:0007669"/>
    <property type="project" value="UniProtKB-UniRule"/>
</dbReference>
<evidence type="ECO:0000256" key="7">
    <source>
        <dbReference type="ARBA" id="ARBA00022737"/>
    </source>
</evidence>
<feature type="domain" description="Cadherin" evidence="23">
    <location>
        <begin position="365"/>
        <end position="470"/>
    </location>
</feature>
<comment type="function">
    <text evidence="14">May play a role in the interactions between neurites derived from specific subsets of neurons during development.</text>
</comment>
<dbReference type="InterPro" id="IPR001791">
    <property type="entry name" value="Laminin_G"/>
</dbReference>
<dbReference type="GO" id="GO:0043005">
    <property type="term" value="C:neuron projection"/>
    <property type="evidence" value="ECO:0007669"/>
    <property type="project" value="UniProtKB-ARBA"/>
</dbReference>
<feature type="region of interest" description="Disordered" evidence="19">
    <location>
        <begin position="3301"/>
        <end position="3386"/>
    </location>
</feature>
<feature type="domain" description="Cadherin" evidence="23">
    <location>
        <begin position="267"/>
        <end position="364"/>
    </location>
</feature>
<dbReference type="FunFam" id="2.10.25.10:FF:000172">
    <property type="entry name" value="FAT atypical cadherin 3"/>
    <property type="match status" value="1"/>
</dbReference>
<feature type="domain" description="Cadherin" evidence="23">
    <location>
        <begin position="2466"/>
        <end position="2557"/>
    </location>
</feature>
<dbReference type="InterPro" id="IPR020894">
    <property type="entry name" value="Cadherin_CS"/>
</dbReference>
<feature type="domain" description="EGF-like" evidence="22">
    <location>
        <begin position="3002"/>
        <end position="3038"/>
    </location>
</feature>
<organism evidence="24 25">
    <name type="scientific">Calypte anna</name>
    <name type="common">Anna's hummingbird</name>
    <name type="synonym">Archilochus anna</name>
    <dbReference type="NCBI Taxonomy" id="9244"/>
    <lineage>
        <taxon>Eukaryota</taxon>
        <taxon>Metazoa</taxon>
        <taxon>Chordata</taxon>
        <taxon>Craniata</taxon>
        <taxon>Vertebrata</taxon>
        <taxon>Euteleostomi</taxon>
        <taxon>Archelosauria</taxon>
        <taxon>Archosauria</taxon>
        <taxon>Dinosauria</taxon>
        <taxon>Saurischia</taxon>
        <taxon>Theropoda</taxon>
        <taxon>Coelurosauria</taxon>
        <taxon>Aves</taxon>
        <taxon>Neognathae</taxon>
        <taxon>Neoaves</taxon>
        <taxon>Strisores</taxon>
        <taxon>Apodiformes</taxon>
        <taxon>Trochilidae</taxon>
        <taxon>Calypte</taxon>
    </lineage>
</organism>
<dbReference type="InterPro" id="IPR002126">
    <property type="entry name" value="Cadherin-like_dom"/>
</dbReference>
<feature type="disulfide bond" evidence="18">
    <location>
        <begin position="3028"/>
        <end position="3037"/>
    </location>
</feature>
<evidence type="ECO:0000256" key="9">
    <source>
        <dbReference type="ARBA" id="ARBA00022889"/>
    </source>
</evidence>
<dbReference type="FunFam" id="2.60.40.60:FF:000051">
    <property type="entry name" value="FAT atypical cadherin 1"/>
    <property type="match status" value="1"/>
</dbReference>
<dbReference type="CDD" id="cd00110">
    <property type="entry name" value="LamG"/>
    <property type="match status" value="1"/>
</dbReference>
<dbReference type="GO" id="GO:0001764">
    <property type="term" value="P:neuron migration"/>
    <property type="evidence" value="ECO:0007669"/>
    <property type="project" value="UniProtKB-ARBA"/>
</dbReference>
<keyword evidence="4 18" id="KW-0245">EGF-like domain</keyword>
<evidence type="ECO:0000256" key="8">
    <source>
        <dbReference type="ARBA" id="ARBA00022837"/>
    </source>
</evidence>
<dbReference type="SUPFAM" id="SSF49313">
    <property type="entry name" value="Cadherin-like"/>
    <property type="match status" value="25"/>
</dbReference>
<dbReference type="FunFam" id="2.60.40.60:FF:000037">
    <property type="entry name" value="FAT atypical cadherin 1"/>
    <property type="match status" value="1"/>
</dbReference>
<dbReference type="PANTHER" id="PTHR24026:SF126">
    <property type="entry name" value="PROTOCADHERIN FAT 4"/>
    <property type="match status" value="1"/>
</dbReference>
<keyword evidence="2" id="KW-0217">Developmental protein</keyword>
<dbReference type="FunFam" id="2.60.40.60:FF:000065">
    <property type="entry name" value="FAT atypical cadherin 1"/>
    <property type="match status" value="1"/>
</dbReference>
<dbReference type="FunFam" id="2.60.40.60:FF:000084">
    <property type="entry name" value="FAT atypical cadherin 3"/>
    <property type="match status" value="1"/>
</dbReference>
<dbReference type="Gene3D" id="2.60.40.60">
    <property type="entry name" value="Cadherins"/>
    <property type="match status" value="25"/>
</dbReference>
<comment type="subcellular location">
    <subcellularLocation>
        <location evidence="1">Membrane</location>
        <topology evidence="1">Single-pass type I membrane protein</topology>
    </subcellularLocation>
</comment>
<feature type="domain" description="Cadherin" evidence="23">
    <location>
        <begin position="2036"/>
        <end position="2140"/>
    </location>
</feature>
<feature type="domain" description="Cadherin" evidence="23">
    <location>
        <begin position="53"/>
        <end position="158"/>
    </location>
</feature>
<dbReference type="FunFam" id="2.60.40.60:FF:000041">
    <property type="entry name" value="FAT atypical cadherin 1"/>
    <property type="match status" value="1"/>
</dbReference>
<evidence type="ECO:0000256" key="13">
    <source>
        <dbReference type="ARBA" id="ARBA00023180"/>
    </source>
</evidence>
<feature type="domain" description="Cadherin" evidence="23">
    <location>
        <begin position="1299"/>
        <end position="1400"/>
    </location>
</feature>
<keyword evidence="7" id="KW-0677">Repeat</keyword>
<dbReference type="InterPro" id="IPR013320">
    <property type="entry name" value="ConA-like_dom_sf"/>
</dbReference>
<keyword evidence="10 20" id="KW-1133">Transmembrane helix</keyword>
<feature type="domain" description="EGF-like" evidence="22">
    <location>
        <begin position="2964"/>
        <end position="3000"/>
    </location>
</feature>
<dbReference type="PANTHER" id="PTHR24026">
    <property type="entry name" value="FAT ATYPICAL CADHERIN-RELATED"/>
    <property type="match status" value="1"/>
</dbReference>
<keyword evidence="9" id="KW-0130">Cell adhesion</keyword>
<feature type="domain" description="Cadherin" evidence="23">
    <location>
        <begin position="2351"/>
        <end position="2455"/>
    </location>
</feature>
<dbReference type="FunFam" id="2.60.40.60:FF:000090">
    <property type="entry name" value="FAT atypical cadherin 3"/>
    <property type="match status" value="1"/>
</dbReference>
<feature type="domain" description="EGF-like" evidence="22">
    <location>
        <begin position="2699"/>
        <end position="2737"/>
    </location>
</feature>
<dbReference type="GO" id="GO:0007156">
    <property type="term" value="P:homophilic cell adhesion via plasma membrane adhesion molecules"/>
    <property type="evidence" value="ECO:0007669"/>
    <property type="project" value="InterPro"/>
</dbReference>
<evidence type="ECO:0000256" key="4">
    <source>
        <dbReference type="ARBA" id="ARBA00022536"/>
    </source>
</evidence>
<feature type="region of interest" description="Disordered" evidence="19">
    <location>
        <begin position="3230"/>
        <end position="3251"/>
    </location>
</feature>
<keyword evidence="25" id="KW-1185">Reference proteome</keyword>
<dbReference type="InterPro" id="IPR000152">
    <property type="entry name" value="EGF-type_Asp/Asn_hydroxyl_site"/>
</dbReference>
<accession>A0A091IFA1</accession>
<dbReference type="FunFam" id="2.60.40.60:FF:000052">
    <property type="entry name" value="FAT atypical cadherin 1"/>
    <property type="match status" value="1"/>
</dbReference>
<dbReference type="FunFam" id="2.60.40.60:FF:000024">
    <property type="entry name" value="FAT atypical cadherin 3"/>
    <property type="match status" value="1"/>
</dbReference>
<proteinExistence type="predicted"/>
<evidence type="ECO:0000256" key="18">
    <source>
        <dbReference type="PROSITE-ProRule" id="PRU00076"/>
    </source>
</evidence>
<dbReference type="PROSITE" id="PS00022">
    <property type="entry name" value="EGF_1"/>
    <property type="match status" value="3"/>
</dbReference>
<protein>
    <recommendedName>
        <fullName evidence="15">Protocadherin Fat 3</fullName>
    </recommendedName>
    <alternativeName>
        <fullName evidence="16">FAT tumor suppressor homolog 3</fullName>
    </alternativeName>
</protein>
<dbReference type="FunFam" id="2.60.40.60:FF:000026">
    <property type="entry name" value="FAT atypical cadherin 1"/>
    <property type="match status" value="2"/>
</dbReference>
<feature type="disulfide bond" evidence="18">
    <location>
        <begin position="2952"/>
        <end position="2961"/>
    </location>
</feature>
<evidence type="ECO:0000256" key="10">
    <source>
        <dbReference type="ARBA" id="ARBA00022989"/>
    </source>
</evidence>
<dbReference type="FunFam" id="2.60.40.60:FF:000033">
    <property type="entry name" value="FAT atypical cadherin 1"/>
    <property type="match status" value="1"/>
</dbReference>
<feature type="compositionally biased region" description="Polar residues" evidence="19">
    <location>
        <begin position="3372"/>
        <end position="3386"/>
    </location>
</feature>
<dbReference type="PROSITE" id="PS01187">
    <property type="entry name" value="EGF_CA"/>
    <property type="match status" value="1"/>
</dbReference>
<evidence type="ECO:0000256" key="2">
    <source>
        <dbReference type="ARBA" id="ARBA00022473"/>
    </source>
</evidence>
<dbReference type="FunFam" id="2.60.40.60:FF:000058">
    <property type="entry name" value="FAT atypical cadherin 3"/>
    <property type="match status" value="1"/>
</dbReference>
<feature type="domain" description="Cadherin" evidence="23">
    <location>
        <begin position="1613"/>
        <end position="1718"/>
    </location>
</feature>
<dbReference type="GO" id="GO:0009887">
    <property type="term" value="P:animal organ morphogenesis"/>
    <property type="evidence" value="ECO:0007669"/>
    <property type="project" value="UniProtKB-ARBA"/>
</dbReference>
<keyword evidence="11 20" id="KW-0472">Membrane</keyword>
<dbReference type="PROSITE" id="PS01186">
    <property type="entry name" value="EGF_2"/>
    <property type="match status" value="1"/>
</dbReference>
<feature type="domain" description="Cadherin" evidence="23">
    <location>
        <begin position="1401"/>
        <end position="1504"/>
    </location>
</feature>
<dbReference type="Pfam" id="PF00028">
    <property type="entry name" value="Cadherin"/>
    <property type="match status" value="22"/>
</dbReference>
<dbReference type="PROSITE" id="PS00232">
    <property type="entry name" value="CADHERIN_1"/>
    <property type="match status" value="12"/>
</dbReference>
<evidence type="ECO:0000256" key="16">
    <source>
        <dbReference type="ARBA" id="ARBA00081403"/>
    </source>
</evidence>
<evidence type="ECO:0000256" key="20">
    <source>
        <dbReference type="SAM" id="Phobius"/>
    </source>
</evidence>
<dbReference type="GO" id="GO:0048667">
    <property type="term" value="P:cell morphogenesis involved in neuron differentiation"/>
    <property type="evidence" value="ECO:0007669"/>
    <property type="project" value="UniProtKB-ARBA"/>
</dbReference>
<dbReference type="InterPro" id="IPR013032">
    <property type="entry name" value="EGF-like_CS"/>
</dbReference>
<dbReference type="FunFam" id="2.60.120.200:FF:000035">
    <property type="entry name" value="FAT atypical cadherin 3"/>
    <property type="match status" value="1"/>
</dbReference>
<evidence type="ECO:0000256" key="15">
    <source>
        <dbReference type="ARBA" id="ARBA00070344"/>
    </source>
</evidence>
<feature type="transmembrane region" description="Helical" evidence="20">
    <location>
        <begin position="3059"/>
        <end position="3079"/>
    </location>
</feature>
<feature type="domain" description="Cadherin" evidence="23">
    <location>
        <begin position="471"/>
        <end position="575"/>
    </location>
</feature>
<dbReference type="FunFam" id="2.60.40.60:FF:000165">
    <property type="entry name" value="FAT atypical cadherin 3"/>
    <property type="match status" value="1"/>
</dbReference>
<dbReference type="SUPFAM" id="SSF49899">
    <property type="entry name" value="Concanavalin A-like lectins/glucanases"/>
    <property type="match status" value="1"/>
</dbReference>
<dbReference type="FunFam" id="2.60.40.60:FF:000059">
    <property type="entry name" value="FAT atypical cadherin 3"/>
    <property type="match status" value="1"/>
</dbReference>
<keyword evidence="12 18" id="KW-1015">Disulfide bond</keyword>
<feature type="domain" description="Cadherin" evidence="23">
    <location>
        <begin position="2141"/>
        <end position="2245"/>
    </location>
</feature>
<dbReference type="Proteomes" id="UP000054308">
    <property type="component" value="Unassembled WGS sequence"/>
</dbReference>
<feature type="domain" description="Laminin G" evidence="21">
    <location>
        <begin position="2739"/>
        <end position="2922"/>
    </location>
</feature>
<dbReference type="FunFam" id="2.10.25.10:FF:000165">
    <property type="entry name" value="FAT atypical cadherin 3"/>
    <property type="match status" value="1"/>
</dbReference>
<feature type="domain" description="Cadherin" evidence="23">
    <location>
        <begin position="1"/>
        <end position="52"/>
    </location>
</feature>
<dbReference type="Pfam" id="PF00008">
    <property type="entry name" value="EGF"/>
    <property type="match status" value="1"/>
</dbReference>
<feature type="domain" description="Cadherin" evidence="23">
    <location>
        <begin position="989"/>
        <end position="1090"/>
    </location>
</feature>
<dbReference type="FunFam" id="2.60.40.60:FF:000061">
    <property type="entry name" value="FAT atypical cadherin 3"/>
    <property type="match status" value="2"/>
</dbReference>
<evidence type="ECO:0000256" key="12">
    <source>
        <dbReference type="ARBA" id="ARBA00023157"/>
    </source>
</evidence>
<feature type="compositionally biased region" description="Polar residues" evidence="19">
    <location>
        <begin position="3230"/>
        <end position="3249"/>
    </location>
</feature>
<keyword evidence="13" id="KW-0325">Glycoprotein</keyword>
<feature type="domain" description="Cadherin" evidence="23">
    <location>
        <begin position="674"/>
        <end position="787"/>
    </location>
</feature>
<feature type="domain" description="Cadherin" evidence="23">
    <location>
        <begin position="1091"/>
        <end position="1191"/>
    </location>
</feature>
<dbReference type="InterPro" id="IPR000742">
    <property type="entry name" value="EGF"/>
</dbReference>
<dbReference type="SMART" id="SM00179">
    <property type="entry name" value="EGF_CA"/>
    <property type="match status" value="3"/>
</dbReference>
<feature type="domain" description="Cadherin" evidence="23">
    <location>
        <begin position="1192"/>
        <end position="1298"/>
    </location>
</feature>
<feature type="domain" description="Cadherin" evidence="23">
    <location>
        <begin position="1934"/>
        <end position="2035"/>
    </location>
</feature>
<evidence type="ECO:0000256" key="3">
    <source>
        <dbReference type="ARBA" id="ARBA00022481"/>
    </source>
</evidence>
<keyword evidence="8 17" id="KW-0106">Calcium</keyword>
<dbReference type="PROSITE" id="PS00010">
    <property type="entry name" value="ASX_HYDROXYL"/>
    <property type="match status" value="1"/>
</dbReference>
<feature type="domain" description="Cadherin" evidence="23">
    <location>
        <begin position="159"/>
        <end position="263"/>
    </location>
</feature>
<feature type="domain" description="Cadherin" evidence="23">
    <location>
        <begin position="2246"/>
        <end position="2350"/>
    </location>
</feature>
<dbReference type="Gene3D" id="2.60.120.200">
    <property type="match status" value="1"/>
</dbReference>
<feature type="domain" description="Cadherin" evidence="23">
    <location>
        <begin position="1829"/>
        <end position="1933"/>
    </location>
</feature>
<evidence type="ECO:0000256" key="19">
    <source>
        <dbReference type="SAM" id="MobiDB-lite"/>
    </source>
</evidence>
<dbReference type="PROSITE" id="PS50026">
    <property type="entry name" value="EGF_3"/>
    <property type="match status" value="4"/>
</dbReference>
<feature type="disulfide bond" evidence="18">
    <location>
        <begin position="2990"/>
        <end position="2999"/>
    </location>
</feature>
<dbReference type="GO" id="GO:0048646">
    <property type="term" value="P:anatomical structure formation involved in morphogenesis"/>
    <property type="evidence" value="ECO:0007669"/>
    <property type="project" value="UniProtKB-ARBA"/>
</dbReference>
<dbReference type="GO" id="GO:0005886">
    <property type="term" value="C:plasma membrane"/>
    <property type="evidence" value="ECO:0007669"/>
    <property type="project" value="UniProtKB-SubCell"/>
</dbReference>
<dbReference type="Gene3D" id="2.10.25.10">
    <property type="entry name" value="Laminin"/>
    <property type="match status" value="3"/>
</dbReference>
<keyword evidence="5 20" id="KW-0812">Transmembrane</keyword>
<gene>
    <name evidence="24" type="ORF">N300_01721</name>
</gene>
<keyword evidence="6" id="KW-0732">Signal</keyword>
<dbReference type="PROSITE" id="PS50025">
    <property type="entry name" value="LAM_G_DOMAIN"/>
    <property type="match status" value="1"/>
</dbReference>
<feature type="non-terminal residue" evidence="24">
    <location>
        <position position="3460"/>
    </location>
</feature>
<evidence type="ECO:0000256" key="6">
    <source>
        <dbReference type="ARBA" id="ARBA00022729"/>
    </source>
</evidence>
<dbReference type="FunFam" id="2.60.40.60:FF:000053">
    <property type="entry name" value="FAT atypical cadherin 3"/>
    <property type="match status" value="1"/>
</dbReference>
<dbReference type="PRINTS" id="PR00205">
    <property type="entry name" value="CADHERIN"/>
</dbReference>
<evidence type="ECO:0000313" key="24">
    <source>
        <dbReference type="EMBL" id="KFP06035.1"/>
    </source>
</evidence>
<feature type="non-terminal residue" evidence="24">
    <location>
        <position position="1"/>
    </location>
</feature>
<dbReference type="PROSITE" id="PS50268">
    <property type="entry name" value="CADHERIN_2"/>
    <property type="match status" value="25"/>
</dbReference>
<dbReference type="SMART" id="SM00282">
    <property type="entry name" value="LamG"/>
    <property type="match status" value="1"/>
</dbReference>
<evidence type="ECO:0000256" key="5">
    <source>
        <dbReference type="ARBA" id="ARBA00022692"/>
    </source>
</evidence>
<evidence type="ECO:0000256" key="11">
    <source>
        <dbReference type="ARBA" id="ARBA00023136"/>
    </source>
</evidence>
<dbReference type="FunFam" id="2.10.25.10:FF:000095">
    <property type="entry name" value="Notch, isoform B"/>
    <property type="match status" value="1"/>
</dbReference>
<comment type="caution">
    <text evidence="18">Lacks conserved residue(s) required for the propagation of feature annotation.</text>
</comment>
<reference evidence="24 25" key="1">
    <citation type="submission" date="2014-04" db="EMBL/GenBank/DDBJ databases">
        <title>Genome evolution of avian class.</title>
        <authorList>
            <person name="Zhang G."/>
            <person name="Li C."/>
        </authorList>
    </citation>
    <scope>NUCLEOTIDE SEQUENCE [LARGE SCALE GENOMIC DNA]</scope>
    <source>
        <strain evidence="24">BGI_N300</strain>
    </source>
</reference>
<dbReference type="FunFam" id="2.60.40.60:FF:000071">
    <property type="entry name" value="FAT atypical cadherin 1"/>
    <property type="match status" value="1"/>
</dbReference>
<name>A0A091IFA1_CALAN</name>
<evidence type="ECO:0000259" key="21">
    <source>
        <dbReference type="PROSITE" id="PS50025"/>
    </source>
</evidence>
<dbReference type="Pfam" id="PF12661">
    <property type="entry name" value="hEGF"/>
    <property type="match status" value="1"/>
</dbReference>
<dbReference type="SMART" id="SM00112">
    <property type="entry name" value="CA"/>
    <property type="match status" value="25"/>
</dbReference>
<dbReference type="CDD" id="cd00054">
    <property type="entry name" value="EGF_CA"/>
    <property type="match status" value="3"/>
</dbReference>
<feature type="domain" description="Cadherin" evidence="23">
    <location>
        <begin position="1505"/>
        <end position="1612"/>
    </location>
</feature>
<dbReference type="InterPro" id="IPR018097">
    <property type="entry name" value="EGF_Ca-bd_CS"/>
</dbReference>
<dbReference type="EMBL" id="KL218504">
    <property type="protein sequence ID" value="KFP06035.1"/>
    <property type="molecule type" value="Genomic_DNA"/>
</dbReference>
<dbReference type="FunFam" id="2.60.40.60:FF:000032">
    <property type="entry name" value="FAT atypical cadherin 1"/>
    <property type="match status" value="1"/>
</dbReference>
<evidence type="ECO:0000256" key="17">
    <source>
        <dbReference type="PROSITE-ProRule" id="PRU00043"/>
    </source>
</evidence>
<dbReference type="Pfam" id="PF02210">
    <property type="entry name" value="Laminin_G_2"/>
    <property type="match status" value="1"/>
</dbReference>
<evidence type="ECO:0000259" key="22">
    <source>
        <dbReference type="PROSITE" id="PS50026"/>
    </source>
</evidence>
<feature type="domain" description="Cadherin" evidence="23">
    <location>
        <begin position="1719"/>
        <end position="1828"/>
    </location>
</feature>
<feature type="domain" description="EGF-like" evidence="22">
    <location>
        <begin position="2925"/>
        <end position="2962"/>
    </location>
</feature>
<evidence type="ECO:0000256" key="14">
    <source>
        <dbReference type="ARBA" id="ARBA00056413"/>
    </source>
</evidence>
<dbReference type="GO" id="GO:0016358">
    <property type="term" value="P:dendrite development"/>
    <property type="evidence" value="ECO:0007669"/>
    <property type="project" value="UniProtKB-ARBA"/>
</dbReference>
<dbReference type="STRING" id="9244.A0A091IFA1"/>
<keyword evidence="3" id="KW-0488">Methylation</keyword>
<feature type="domain" description="Cadherin" evidence="23">
    <location>
        <begin position="576"/>
        <end position="673"/>
    </location>
</feature>
<sequence>TGVIYTADILDRETTKSYWLTVYATDHGVVPLYTTIEVYIEVEDVNDNAPLTSEPIYYPAVMENSPKDVSVIQIQAQDPDSGTYEKLTYRITSGNPQNFFVINPKTGLITTTSRKLDREQQAEHFLEVTVSDGGTAPKQSSVWVVVQVLDENDNKPQFPEKVYQIKLPERDRKKRGEPIYRAFAYDKDEGPNAEISYSIVDGNDDGKFFIDPKTGMVSSRKQFTAGSYDILTIKAVDNGRPQKSSTARLHIEWIKKPAPSPVPLTFDEPFYNFTVMESDKVTEIVGVVSVQPSNIPLWFDIVGGNYDSSFDAEKGVGTIVIAKPLDAEQRSIYNMTVEVTDGTNIATTQVLIKVLDNNDNGPEFSHPSYDVTISEDILPDTEILQIEAIDRDENHKLSYIIHSSIDTVSMRKFRIDPSTGVLYTAERLDHEAQDKHILNVMVRDQEFPYRRNLARVIINVEDSNDHSPYFTSPLYEASVFESAAVGSAVLQVTALDKDKGENAELVYTIEAGNTGNTFKIEPVLGIITLLKEPDFTTMGQFVLSVKVTDQGSPPLSATAIVRVSVTMADNSHPKFTLKEYQAEINENVDIGTSIISLSAISQSTLVYEVKDGNVDGVFAINPYSGVVTSQKALDYERASFYQLIVQATNMAGMASNATVNIQIVDENDNPPVFLFSQYSGSISEAAPINSIVRSANNSPLVIRATDADSNQNALLVYQIVESTAKKYFTVDSSTGAIRTIANLDHETIAHFHFHVHVRDSGNPQLTAESPVEVTIEVTDVNDNPPVFSQAVFETVLLLPTYVGVEVLKVKATDPDSEIPPELTYSLIEGNMDHFLIDSRTGVLTIKNNSLSRDHYMLIVRVSDGKFYSTAMVTIMVKEAMDSGLHFTQNFYSTSISENSTNITKIAVVNAVGNRLNEPLKYSILNPGNKFKIKSTSGVIQTTGIPFDREEQELYELVVEASRELDHLRVARVVVRVYIEDINDNAPVFVGLPYYAAVQVDAEPGTLIYRVTAIDKDKDENGEVSYLLKEDYGHFEIDRGTGSVTLKAAFNSDLSNIEYLVVILAKDGGNPSLSALVELPITIVNKAMPVFDKPFYTASVNEDVEMHTPILSINATSPEGQDIIYIIVDGDPYNQFNIDFDTGVLSVISPLDYEINSLFKLMVRASDALTGARAEVTVDLIINDVNDNPPIFDQSAYNATLSEASLIGTPVLQVVAIDADSDNNKIVQYQIVQDTFNSTDYFHIDSTSGLILTARMLDHELIQQCILKVRATDNGFPPLSSEVLVSVSITDMNDNPPVFNQLIYESYVSELAPRGHFVTCVQASDADSSDFDRLEYSILSGNDRTSFIMDSKSGVITLSNHRKQRMEPMYSLNVSVSDGLFTSTAQVHIQILGANLYSPVFSQSVYVAEVRENAAPGTKVIHVKATDGDSGIYGQISYSIINDFAKDRFLIDSNGQILTTERLDRENPLESDIGVFLRALDGGGRTTFCTVRVIVVDENDNAPQFMTVEYRASVKADVGKGYLVTQVQAVDPDDGSNSRITYSLYSEASVSVADLLEIDPDNGWMVTKGSFNQLKNTVLSFFVKAVDGGIPVKHSLIPVYIHVLPPEIILPAFSQPQYSFTVAEDTLIGSTIDILHVLPNQGALYSMVNGELTENNKDGVFIIEQDTGLMKLDKRLDHETNPAFHFKVAATIQLDKVDIVLTVDVEVKVLDVNDNKPMFETASYDAIIMEGMPIGTKLMQVKAVDADSSANGQVTYTLAVESELEKITEAFTIDSNSGWISTLKDLDHEKDPAFTFAVVASDLGEALSLSSTTLVSVTVTDINDNAPVFEHEVYRGSVKESDPPGEVVAVLSTWDEDTSDVNRQVSYHITGGNPKGKFALGLVQNEWKVYVKRPLDREEQDIYYLNITATDGLFVTQAAVEVTVTDVNDNNPICEQVAYTALFPEDIPSNKVILKISARDADIGSNGEIRYSLYGAGNNKFFLDPENGELKSLATLDREKIPVYNLVARATDGGGRFCQSEIHLILEDVNDNPPVFSSDHYTACVYENTATKALLTRVQATDPDVGVNRKVTYSLADSADGYFSVDRSSGIIILEHPLDRELQSSYNITVKASDQSIVLTLSSFATVTITVLDINDNPPVFERRDYLVTVPEDTLPGTEVLSVFATSQDIGTNAEIAYLIRSGNEKGKFRINSKTGAISIFEALDYESCKDFYLVVEAKDGGTPALSAVTTVNVNVTDVNDNAPTFSQLVYSAVISEDAAIGDSVIMLIAEDLDSPSNGQIHFSIVNGDQDNEFSVDPVLGLVKVKKKLDRERISGYSLVIQARDSGSPPLSSSVTVNVDISDVNDNSPVFTPANYTAVIQENKPVGTSILQLVVTDKDSFHNGPPFTFTILTGNEEEEFTLDPQGILRSAVIFKHMVATEYVLCVQAKDSGKPQQVSHTYIQVRVIEESIHRPTAIPLEIFIVTMEDDFPGGVIGKIHATDQDVYDVLTYTLKSEQRSLFKVNSHDGKIIALGGLDNGKYILNVSVSDGRFQVPIDVVVHVEQLLQEMLQNAVTIRFENVSPEDFVGLHMHGFRRTLRNAVLSQKQDSLHIISIQPVAGSNQLDMLFAVQMHNGGFYKPAYLIQKLTNARRHLENVIRISAILEKNCSGLDCQEQHCEQSLSIDSHSLMTYSTARISFVCPRFYRNVRCMCNGGLCPGSNDPCLEKPCPEDMQCVGYEASRRPFICQCPPGKLGECSGHTSLSFAGNSYIKYRVSENSKKEEFKLALRLRTLQSNGIIMYTRANPCIILKIADGKLWFQLDCGSGPGILGISGRAVNDGSWHSVFLELNRNFTSLSLDDSYVERRKAPLYFQTLGTDSSVYFGAQVQVDNVRSLTDKRTTQVLSGFQGCLDSVVLNNNELPLQNKRSSFAEVVGLTELKLGCVLYPDACERQPCQNGGTCTSVPSPRYQCNCLSQFTGRNCESEITACFPNPCRNGGSCDPIGNAFICSCRNGLTGVTCEEDINECEREECENGGSCVNIFGSFLCNCTPGYVGQYCGLRPVVVPNIQAGHSYVGKEELIGIAVVLFVIFLLVILFIIFRKKVFRKNYSRNNITLVQDPATAALLNKSNGIQFKNIRNSGDSRNIYQEVGPPQVPVRPMAYTPCFQSDSRNNLDKIVDGLGVEHQEMTTFHPESPRILTARRGVVVCSVAPNLPTVSPCRSDCDSIRKSTWDAGMESKGVDDAEEVTCFSGSNKGSNSEVQSLSSFQSDSGDDNAYHWDTSDWMPGARLSDIEEVPNFETADGSSAHHGSTRELETDYYLGGYDIDSDYPPPHEEEFLSQDQLPPPLPEDYPDQYETLPPSQPVSMTSTLSPDCRRRPHFHPSQYLPPHQFPNETDTTGSQTGNEFSTFAVGPSQNKENISAGKMPLSLHNSLDASSSDVSASCGFDDSEVAMSDYESVEELNLENVHIPFVETQHQTQV</sequence>
<evidence type="ECO:0000256" key="1">
    <source>
        <dbReference type="ARBA" id="ARBA00004479"/>
    </source>
</evidence>
<dbReference type="FunFam" id="2.60.40.60:FF:000021">
    <property type="entry name" value="FAT atypical cadherin 1"/>
    <property type="match status" value="3"/>
</dbReference>
<dbReference type="CDD" id="cd11304">
    <property type="entry name" value="Cadherin_repeat"/>
    <property type="match status" value="25"/>
</dbReference>